<evidence type="ECO:0000313" key="1">
    <source>
        <dbReference type="EMBL" id="AZL89525.1"/>
    </source>
</evidence>
<reference evidence="1" key="1">
    <citation type="submission" date="2018-03" db="EMBL/GenBank/DDBJ databases">
        <title>Draft genome sequences of Megaviruse, new member of the family Mimiviridae isolated from water in Shanghai, China.</title>
        <authorList>
            <person name="Xia Y."/>
        </authorList>
    </citation>
    <scope>NUCLEOTIDE SEQUENCE</scope>
    <source>
        <strain evidence="1">SH</strain>
    </source>
</reference>
<dbReference type="InterPro" id="IPR036770">
    <property type="entry name" value="Ankyrin_rpt-contain_sf"/>
</dbReference>
<gene>
    <name evidence="1" type="ORF">Mb0780</name>
</gene>
<dbReference type="EMBL" id="MH046811">
    <property type="protein sequence ID" value="AZL89525.1"/>
    <property type="molecule type" value="Genomic_DNA"/>
</dbReference>
<dbReference type="SUPFAM" id="SSF48403">
    <property type="entry name" value="Ankyrin repeat"/>
    <property type="match status" value="1"/>
</dbReference>
<proteinExistence type="predicted"/>
<sequence>MSQKYFDNTIKWMFEKVFDQLTLNCKELYQIPYHTIEKRIYNSDVYNLMSSCLKINATEIESYLTDLKFIRSFLFTKIKKRLCVEILLNDLDQIIELVNSGYNIDETSIRLIIINNRYDILKFFASNKNLSLTQDLLAICAEYSYSDMYFYLREHKLMPSIYTFNKSVIGNSLSIVQDISQRIGVSKKTLETAFETNNTEIILFLINQAEQEDVVVSKNFAAYAIVNSNFQLLNILIEKNLIDWNIELYYSALLSGNLDMIQFVDNHIEINHTDKVLDSSKTKRGVSSLLITDMIYTVNGKKYFSHTMNYSIQSKNLEVVKLSHQQGYGVTVSNFITAIQQSTPEILEYLCQIYNYSLPFYLIHYLGLNSKISNKLVKANILIKYKLLKLDISNLNTIDYQKEAIHIEMIVTNTQISLEALTDPDYIFNYPIFFVPKKGYKLNRKLITITYIYLKLDQDDDLVKLYSNNYNEVDKQYLVDCLYLFGNILQVKKLHHMIPITPSQQILMEITCQQQISKLYYLYANNYLSNYLIKNLYDIVFSLNNPHLKTLFNNFGNFEPEFKYIVMSGNVGQIIEWLDKYHEILIDTNDKIINKNIVKNILLLDNDLILNYLSAKIKYKNLLINWKSELIDWTREQDLLNVTNILQILL</sequence>
<accession>A0A3S8UXJ1</accession>
<organism evidence="1">
    <name type="scientific">Megavirus baoshan</name>
    <dbReference type="NCBI Taxonomy" id="2496520"/>
    <lineage>
        <taxon>Viruses</taxon>
        <taxon>Varidnaviria</taxon>
        <taxon>Bamfordvirae</taxon>
        <taxon>Nucleocytoviricota</taxon>
        <taxon>Megaviricetes</taxon>
        <taxon>Imitervirales</taxon>
        <taxon>Mimiviridae</taxon>
        <taxon>Megamimivirinae</taxon>
        <taxon>Megavirus</taxon>
        <taxon>Megavirus baoshanense</taxon>
    </lineage>
</organism>
<name>A0A3S8UXJ1_9VIRU</name>
<protein>
    <submittedName>
        <fullName evidence="1">Ankyrin repeat protein</fullName>
    </submittedName>
</protein>